<evidence type="ECO:0000256" key="7">
    <source>
        <dbReference type="ARBA" id="ARBA00022741"/>
    </source>
</evidence>
<proteinExistence type="inferred from homology"/>
<dbReference type="InterPro" id="IPR043129">
    <property type="entry name" value="ATPase_NBD"/>
</dbReference>
<comment type="catalytic activity">
    <reaction evidence="1">
        <text>(R)-pantothenate + ATP = (R)-4'-phosphopantothenate + ADP + H(+)</text>
        <dbReference type="Rhea" id="RHEA:16373"/>
        <dbReference type="ChEBI" id="CHEBI:10986"/>
        <dbReference type="ChEBI" id="CHEBI:15378"/>
        <dbReference type="ChEBI" id="CHEBI:29032"/>
        <dbReference type="ChEBI" id="CHEBI:30616"/>
        <dbReference type="ChEBI" id="CHEBI:456216"/>
        <dbReference type="EC" id="2.7.1.33"/>
    </reaction>
</comment>
<comment type="caution">
    <text evidence="12">The sequence shown here is derived from an EMBL/GenBank/DDBJ whole genome shotgun (WGS) entry which is preliminary data.</text>
</comment>
<evidence type="ECO:0000256" key="11">
    <source>
        <dbReference type="ARBA" id="ARBA00060870"/>
    </source>
</evidence>
<evidence type="ECO:0000256" key="2">
    <source>
        <dbReference type="ARBA" id="ARBA00004496"/>
    </source>
</evidence>
<comment type="similarity">
    <text evidence="11">Belongs to the type II pantothenate kinase family.</text>
</comment>
<sequence length="419" mass="46677">MGHTRKLRSSPSKLGVRRHSAAIFFENAKKRKVMDELLLNSSLRRVDSASGIVHPPRQHANPPGETPFIVLPVESRFSPMFERSRFALDIGGTLLKLVYSSVCQPGSKPQHVLNNGNKQKKLSEDPEVHVNFLKFGSIETCIEFIKKNWKDRVETDVLHCTGGGSYKHAELLQKALGVKVRRTDEMNSLIYGCDFLLRNNEDESFTYHHEAKGLEKFQYRPINADSIYPFLLVNIGTGISILKVDSPTEFQRVGGSSMGGGTFIGLGNLLTSATDFDALLKMADRGDHRKVDTLVSDIYGGSYGNLNLPGDLIAGSFGKCNKYDNRPSSTPPSPEDIAKSLLLMLSNNIGQMAMLYGHRYGMKRVYFGGFFIRKHPITMRTLSYAINFWSKGETEALFMKHEGYLGAMGAFLDENGDHA</sequence>
<dbReference type="Proteomes" id="UP000835052">
    <property type="component" value="Unassembled WGS sequence"/>
</dbReference>
<dbReference type="GO" id="GO:0005634">
    <property type="term" value="C:nucleus"/>
    <property type="evidence" value="ECO:0007669"/>
    <property type="project" value="TreeGrafter"/>
</dbReference>
<accession>A0A8S1GLW7</accession>
<dbReference type="OrthoDB" id="275583at2759"/>
<reference evidence="12" key="1">
    <citation type="submission" date="2020-10" db="EMBL/GenBank/DDBJ databases">
        <authorList>
            <person name="Kikuchi T."/>
        </authorList>
    </citation>
    <scope>NUCLEOTIDE SEQUENCE</scope>
    <source>
        <strain evidence="12">NKZ352</strain>
    </source>
</reference>
<keyword evidence="10" id="KW-0173">Coenzyme A biosynthesis</keyword>
<dbReference type="EC" id="2.7.1.33" evidence="4"/>
<dbReference type="GO" id="GO:0015937">
    <property type="term" value="P:coenzyme A biosynthetic process"/>
    <property type="evidence" value="ECO:0007669"/>
    <property type="project" value="UniProtKB-KW"/>
</dbReference>
<name>A0A8S1GLW7_9PELO</name>
<evidence type="ECO:0000256" key="4">
    <source>
        <dbReference type="ARBA" id="ARBA00012102"/>
    </source>
</evidence>
<dbReference type="SUPFAM" id="SSF53067">
    <property type="entry name" value="Actin-like ATPase domain"/>
    <property type="match status" value="2"/>
</dbReference>
<dbReference type="FunFam" id="3.30.420.40:FF:000025">
    <property type="entry name" value="pantothenate kinase 2, mitochondrial"/>
    <property type="match status" value="1"/>
</dbReference>
<keyword evidence="13" id="KW-1185">Reference proteome</keyword>
<dbReference type="GO" id="GO:0004594">
    <property type="term" value="F:pantothenate kinase activity"/>
    <property type="evidence" value="ECO:0007669"/>
    <property type="project" value="UniProtKB-EC"/>
</dbReference>
<evidence type="ECO:0000256" key="10">
    <source>
        <dbReference type="ARBA" id="ARBA00022993"/>
    </source>
</evidence>
<protein>
    <recommendedName>
        <fullName evidence="4">pantothenate kinase</fullName>
        <ecNumber evidence="4">2.7.1.33</ecNumber>
    </recommendedName>
</protein>
<gene>
    <name evidence="12" type="ORF">CAUJ_LOCUS24</name>
</gene>
<keyword evidence="5" id="KW-0963">Cytoplasm</keyword>
<evidence type="ECO:0000256" key="8">
    <source>
        <dbReference type="ARBA" id="ARBA00022777"/>
    </source>
</evidence>
<dbReference type="Gene3D" id="3.30.420.510">
    <property type="match status" value="1"/>
</dbReference>
<organism evidence="12 13">
    <name type="scientific">Caenorhabditis auriculariae</name>
    <dbReference type="NCBI Taxonomy" id="2777116"/>
    <lineage>
        <taxon>Eukaryota</taxon>
        <taxon>Metazoa</taxon>
        <taxon>Ecdysozoa</taxon>
        <taxon>Nematoda</taxon>
        <taxon>Chromadorea</taxon>
        <taxon>Rhabditida</taxon>
        <taxon>Rhabditina</taxon>
        <taxon>Rhabditomorpha</taxon>
        <taxon>Rhabditoidea</taxon>
        <taxon>Rhabditidae</taxon>
        <taxon>Peloderinae</taxon>
        <taxon>Caenorhabditis</taxon>
    </lineage>
</organism>
<evidence type="ECO:0000256" key="6">
    <source>
        <dbReference type="ARBA" id="ARBA00022679"/>
    </source>
</evidence>
<evidence type="ECO:0000256" key="3">
    <source>
        <dbReference type="ARBA" id="ARBA00005225"/>
    </source>
</evidence>
<evidence type="ECO:0000256" key="5">
    <source>
        <dbReference type="ARBA" id="ARBA00022490"/>
    </source>
</evidence>
<keyword evidence="6" id="KW-0808">Transferase</keyword>
<evidence type="ECO:0000313" key="13">
    <source>
        <dbReference type="Proteomes" id="UP000835052"/>
    </source>
</evidence>
<comment type="subcellular location">
    <subcellularLocation>
        <location evidence="2">Cytoplasm</location>
    </subcellularLocation>
</comment>
<dbReference type="GO" id="GO:0005524">
    <property type="term" value="F:ATP binding"/>
    <property type="evidence" value="ECO:0007669"/>
    <property type="project" value="UniProtKB-KW"/>
</dbReference>
<dbReference type="Pfam" id="PF03630">
    <property type="entry name" value="Fumble"/>
    <property type="match status" value="1"/>
</dbReference>
<evidence type="ECO:0000256" key="1">
    <source>
        <dbReference type="ARBA" id="ARBA00001206"/>
    </source>
</evidence>
<dbReference type="Gene3D" id="3.30.420.40">
    <property type="match status" value="1"/>
</dbReference>
<evidence type="ECO:0000256" key="9">
    <source>
        <dbReference type="ARBA" id="ARBA00022840"/>
    </source>
</evidence>
<dbReference type="AlphaFoldDB" id="A0A8S1GLW7"/>
<keyword evidence="8" id="KW-0418">Kinase</keyword>
<dbReference type="GO" id="GO:0005829">
    <property type="term" value="C:cytosol"/>
    <property type="evidence" value="ECO:0007669"/>
    <property type="project" value="TreeGrafter"/>
</dbReference>
<keyword evidence="9" id="KW-0067">ATP-binding</keyword>
<dbReference type="NCBIfam" id="TIGR00555">
    <property type="entry name" value="panK_eukar"/>
    <property type="match status" value="1"/>
</dbReference>
<dbReference type="EMBL" id="CAJGYM010000001">
    <property type="protein sequence ID" value="CAD6184105.1"/>
    <property type="molecule type" value="Genomic_DNA"/>
</dbReference>
<dbReference type="PANTHER" id="PTHR12280">
    <property type="entry name" value="PANTOTHENATE KINASE"/>
    <property type="match status" value="1"/>
</dbReference>
<comment type="pathway">
    <text evidence="3">Cofactor biosynthesis; coenzyme A biosynthesis; CoA from (R)-pantothenate: step 1/5.</text>
</comment>
<dbReference type="PANTHER" id="PTHR12280:SF20">
    <property type="entry name" value="4'-PHOSPHOPANTETHEINE PHOSPHATASE"/>
    <property type="match status" value="1"/>
</dbReference>
<dbReference type="InterPro" id="IPR004567">
    <property type="entry name" value="Type_II_PanK"/>
</dbReference>
<keyword evidence="7" id="KW-0547">Nucleotide-binding</keyword>
<dbReference type="CDD" id="cd24123">
    <property type="entry name" value="ASKHA_NBD_PanK-II_Pank4"/>
    <property type="match status" value="1"/>
</dbReference>
<evidence type="ECO:0000313" key="12">
    <source>
        <dbReference type="EMBL" id="CAD6184105.1"/>
    </source>
</evidence>